<dbReference type="AlphaFoldDB" id="A0A2Z6AVX0"/>
<name>A0A2Z6AVX0_9BACT</name>
<dbReference type="KEGG" id="dfl:DFE_0610"/>
<keyword evidence="2" id="KW-1185">Reference proteome</keyword>
<evidence type="ECO:0000313" key="1">
    <source>
        <dbReference type="EMBL" id="BBD07336.1"/>
    </source>
</evidence>
<dbReference type="EMBL" id="AP017378">
    <property type="protein sequence ID" value="BBD07336.1"/>
    <property type="molecule type" value="Genomic_DNA"/>
</dbReference>
<dbReference type="OrthoDB" id="5456356at2"/>
<sequence length="111" mass="12576">MRDAISHASKAFEDSGSAFHKHFAGAHKVHLTDVSFSDNAKYTIGLAVKDIASQLGLFDHEITKRLTGEMYWLEESEDLVIIFAVPEIDADMLVEIPRDHWWFKDADKATQ</sequence>
<accession>A0A2Z6AVX0</accession>
<evidence type="ECO:0000313" key="2">
    <source>
        <dbReference type="Proteomes" id="UP000269883"/>
    </source>
</evidence>
<reference evidence="1 2" key="1">
    <citation type="journal article" date="2018" name="Sci. Adv.">
        <title>Multi-heme cytochromes provide a pathway for survival in energy-limited environments.</title>
        <authorList>
            <person name="Deng X."/>
            <person name="Dohmae N."/>
            <person name="Nealson K.H."/>
            <person name="Hashimoto K."/>
            <person name="Okamoto A."/>
        </authorList>
    </citation>
    <scope>NUCLEOTIDE SEQUENCE [LARGE SCALE GENOMIC DNA]</scope>
    <source>
        <strain evidence="1 2">IS5</strain>
    </source>
</reference>
<proteinExistence type="predicted"/>
<protein>
    <submittedName>
        <fullName evidence="1">Uncharacterized protein</fullName>
    </submittedName>
</protein>
<gene>
    <name evidence="1" type="ORF">DFE_0610</name>
</gene>
<dbReference type="Proteomes" id="UP000269883">
    <property type="component" value="Chromosome"/>
</dbReference>
<organism evidence="1 2">
    <name type="scientific">Desulfovibrio ferrophilus</name>
    <dbReference type="NCBI Taxonomy" id="241368"/>
    <lineage>
        <taxon>Bacteria</taxon>
        <taxon>Pseudomonadati</taxon>
        <taxon>Thermodesulfobacteriota</taxon>
        <taxon>Desulfovibrionia</taxon>
        <taxon>Desulfovibrionales</taxon>
        <taxon>Desulfovibrionaceae</taxon>
        <taxon>Desulfovibrio</taxon>
    </lineage>
</organism>
<dbReference type="RefSeq" id="WP_126376502.1">
    <property type="nucleotide sequence ID" value="NZ_AP017378.1"/>
</dbReference>